<protein>
    <submittedName>
        <fullName evidence="2">Uncharacterized protein</fullName>
    </submittedName>
</protein>
<gene>
    <name evidence="2" type="ORF">VFPPC_16040</name>
</gene>
<accession>A0A179FLK2</accession>
<reference evidence="2 3" key="1">
    <citation type="journal article" date="2016" name="PLoS Pathog.">
        <title>Biosynthesis of antibiotic leucinostatins in bio-control fungus Purpureocillium lilacinum and their inhibition on phytophthora revealed by genome mining.</title>
        <authorList>
            <person name="Wang G."/>
            <person name="Liu Z."/>
            <person name="Lin R."/>
            <person name="Li E."/>
            <person name="Mao Z."/>
            <person name="Ling J."/>
            <person name="Yang Y."/>
            <person name="Yin W.B."/>
            <person name="Xie B."/>
        </authorList>
    </citation>
    <scope>NUCLEOTIDE SEQUENCE [LARGE SCALE GENOMIC DNA]</scope>
    <source>
        <strain evidence="2">170</strain>
    </source>
</reference>
<dbReference type="KEGG" id="pchm:VFPPC_16040"/>
<evidence type="ECO:0000256" key="1">
    <source>
        <dbReference type="SAM" id="MobiDB-lite"/>
    </source>
</evidence>
<name>A0A179FLK2_METCM</name>
<keyword evidence="3" id="KW-1185">Reference proteome</keyword>
<sequence length="250" mass="26935">MVQSRPIAEKNWRGLARSGAVGGGWLRGPLVFDVLSGGMEGKCGQRASPAPGRTPPALTHPSFPPPTSIVPRNWSRSLVLGETKLSFHCAVPPVDLSQYHGPWAVGAWLASNIFGASLTGPALAPCRAPNQRPNADDPGKRREPSHQAQCPNTIDGANSGPTTLFSLLIHRPSSHKLNFIRPQVFSRSLELSRKGHWTCVLDCTVSGAPPLDSRHLMAQQQSRPYSSLPSKLKYAYPPGVWCSCWAPGTP</sequence>
<comment type="caution">
    <text evidence="2">The sequence shown here is derived from an EMBL/GenBank/DDBJ whole genome shotgun (WGS) entry which is preliminary data.</text>
</comment>
<feature type="region of interest" description="Disordered" evidence="1">
    <location>
        <begin position="43"/>
        <end position="67"/>
    </location>
</feature>
<dbReference type="Proteomes" id="UP000078397">
    <property type="component" value="Unassembled WGS sequence"/>
</dbReference>
<organism evidence="2 3">
    <name type="scientific">Pochonia chlamydosporia 170</name>
    <dbReference type="NCBI Taxonomy" id="1380566"/>
    <lineage>
        <taxon>Eukaryota</taxon>
        <taxon>Fungi</taxon>
        <taxon>Dikarya</taxon>
        <taxon>Ascomycota</taxon>
        <taxon>Pezizomycotina</taxon>
        <taxon>Sordariomycetes</taxon>
        <taxon>Hypocreomycetidae</taxon>
        <taxon>Hypocreales</taxon>
        <taxon>Clavicipitaceae</taxon>
        <taxon>Pochonia</taxon>
    </lineage>
</organism>
<dbReference type="AlphaFoldDB" id="A0A179FLK2"/>
<feature type="region of interest" description="Disordered" evidence="1">
    <location>
        <begin position="125"/>
        <end position="157"/>
    </location>
</feature>
<dbReference type="EMBL" id="LSBJ02000004">
    <property type="protein sequence ID" value="OAQ66515.1"/>
    <property type="molecule type" value="Genomic_DNA"/>
</dbReference>
<dbReference type="GeneID" id="28857787"/>
<dbReference type="RefSeq" id="XP_018143602.1">
    <property type="nucleotide sequence ID" value="XM_018293793.1"/>
</dbReference>
<feature type="compositionally biased region" description="Polar residues" evidence="1">
    <location>
        <begin position="146"/>
        <end position="157"/>
    </location>
</feature>
<proteinExistence type="predicted"/>
<evidence type="ECO:0000313" key="2">
    <source>
        <dbReference type="EMBL" id="OAQ66515.1"/>
    </source>
</evidence>
<feature type="compositionally biased region" description="Basic and acidic residues" evidence="1">
    <location>
        <begin position="134"/>
        <end position="145"/>
    </location>
</feature>
<evidence type="ECO:0000313" key="3">
    <source>
        <dbReference type="Proteomes" id="UP000078397"/>
    </source>
</evidence>